<dbReference type="OrthoDB" id="9890026at2"/>
<dbReference type="Pfam" id="PF01402">
    <property type="entry name" value="RHH_1"/>
    <property type="match status" value="1"/>
</dbReference>
<proteinExistence type="predicted"/>
<organism evidence="2 3">
    <name type="scientific">Lacticaseibacillus thailandensis DSM 22698 = JCM 13996</name>
    <dbReference type="NCBI Taxonomy" id="1423810"/>
    <lineage>
        <taxon>Bacteria</taxon>
        <taxon>Bacillati</taxon>
        <taxon>Bacillota</taxon>
        <taxon>Bacilli</taxon>
        <taxon>Lactobacillales</taxon>
        <taxon>Lactobacillaceae</taxon>
        <taxon>Lacticaseibacillus</taxon>
    </lineage>
</organism>
<keyword evidence="3" id="KW-1185">Reference proteome</keyword>
<sequence length="59" mass="6743">MTESTDITIKLPADIMDQLAKETQATGESNAEVIAQALKEYLYTQQQQREFIFEDDCND</sequence>
<reference evidence="2 3" key="1">
    <citation type="journal article" date="2015" name="Genome Announc.">
        <title>Expanding the biotechnology potential of lactobacilli through comparative genomics of 213 strains and associated genera.</title>
        <authorList>
            <person name="Sun Z."/>
            <person name="Harris H.M."/>
            <person name="McCann A."/>
            <person name="Guo C."/>
            <person name="Argimon S."/>
            <person name="Zhang W."/>
            <person name="Yang X."/>
            <person name="Jeffery I.B."/>
            <person name="Cooney J.C."/>
            <person name="Kagawa T.F."/>
            <person name="Liu W."/>
            <person name="Song Y."/>
            <person name="Salvetti E."/>
            <person name="Wrobel A."/>
            <person name="Rasinkangas P."/>
            <person name="Parkhill J."/>
            <person name="Rea M.C."/>
            <person name="O'Sullivan O."/>
            <person name="Ritari J."/>
            <person name="Douillard F.P."/>
            <person name="Paul Ross R."/>
            <person name="Yang R."/>
            <person name="Briner A.E."/>
            <person name="Felis G.E."/>
            <person name="de Vos W.M."/>
            <person name="Barrangou R."/>
            <person name="Klaenhammer T.R."/>
            <person name="Caufield P.W."/>
            <person name="Cui Y."/>
            <person name="Zhang H."/>
            <person name="O'Toole P.W."/>
        </authorList>
    </citation>
    <scope>NUCLEOTIDE SEQUENCE [LARGE SCALE GENOMIC DNA]</scope>
    <source>
        <strain evidence="2 3">DSM 22698</strain>
    </source>
</reference>
<dbReference type="InterPro" id="IPR002145">
    <property type="entry name" value="CopG"/>
</dbReference>
<feature type="domain" description="Ribbon-helix-helix protein CopG" evidence="1">
    <location>
        <begin position="7"/>
        <end position="44"/>
    </location>
</feature>
<evidence type="ECO:0000313" key="3">
    <source>
        <dbReference type="Proteomes" id="UP000051789"/>
    </source>
</evidence>
<dbReference type="RefSeq" id="WP_054750698.1">
    <property type="nucleotide sequence ID" value="NZ_AYZK01000006.1"/>
</dbReference>
<comment type="caution">
    <text evidence="2">The sequence shown here is derived from an EMBL/GenBank/DDBJ whole genome shotgun (WGS) entry which is preliminary data.</text>
</comment>
<dbReference type="InterPro" id="IPR013321">
    <property type="entry name" value="Arc_rbn_hlx_hlx"/>
</dbReference>
<gene>
    <name evidence="2" type="ORF">FD19_GL001739</name>
</gene>
<dbReference type="Gene3D" id="1.10.1220.10">
    <property type="entry name" value="Met repressor-like"/>
    <property type="match status" value="1"/>
</dbReference>
<name>A0A0R2C9L1_9LACO</name>
<evidence type="ECO:0000313" key="2">
    <source>
        <dbReference type="EMBL" id="KRM86692.1"/>
    </source>
</evidence>
<dbReference type="GO" id="GO:0006355">
    <property type="term" value="P:regulation of DNA-templated transcription"/>
    <property type="evidence" value="ECO:0007669"/>
    <property type="project" value="InterPro"/>
</dbReference>
<dbReference type="EMBL" id="AYZK01000006">
    <property type="protein sequence ID" value="KRM86692.1"/>
    <property type="molecule type" value="Genomic_DNA"/>
</dbReference>
<dbReference type="AlphaFoldDB" id="A0A0R2C9L1"/>
<accession>A0A0R2C9L1</accession>
<protein>
    <recommendedName>
        <fullName evidence="1">Ribbon-helix-helix protein CopG domain-containing protein</fullName>
    </recommendedName>
</protein>
<evidence type="ECO:0000259" key="1">
    <source>
        <dbReference type="Pfam" id="PF01402"/>
    </source>
</evidence>
<dbReference type="PATRIC" id="fig|1423810.4.peg.1788"/>
<dbReference type="Proteomes" id="UP000051789">
    <property type="component" value="Unassembled WGS sequence"/>
</dbReference>